<dbReference type="Pfam" id="PF17384">
    <property type="entry name" value="DUF150_C"/>
    <property type="match status" value="1"/>
</dbReference>
<accession>A0ABP9FLY8</accession>
<sequence>MQEAKLVAVIEPILAQHGLELDSLDVTRMGKRSVLRLTVDGDGPQGRGPLLDDIAAASSAVSAALDEDPAVGDHPYTLEVSSRGVGKPLTEPKHFRRNATRLVKLWLADAELTGRITDADDDGVTVDVDGAERTVPFADINKAVVQVEMNRPVDGDEDEEN</sequence>
<evidence type="ECO:0000256" key="3">
    <source>
        <dbReference type="HAMAP-Rule" id="MF_01077"/>
    </source>
</evidence>
<keyword evidence="2 3" id="KW-0690">Ribosome biogenesis</keyword>
<dbReference type="InterPro" id="IPR003728">
    <property type="entry name" value="Ribosome_maturation_RimP"/>
</dbReference>
<dbReference type="EMBL" id="BAABLV010000041">
    <property type="protein sequence ID" value="GAA4906935.1"/>
    <property type="molecule type" value="Genomic_DNA"/>
</dbReference>
<reference evidence="7" key="1">
    <citation type="journal article" date="2019" name="Int. J. Syst. Evol. Microbiol.">
        <title>The Global Catalogue of Microorganisms (GCM) 10K type strain sequencing project: providing services to taxonomists for standard genome sequencing and annotation.</title>
        <authorList>
            <consortium name="The Broad Institute Genomics Platform"/>
            <consortium name="The Broad Institute Genome Sequencing Center for Infectious Disease"/>
            <person name="Wu L."/>
            <person name="Ma J."/>
        </authorList>
    </citation>
    <scope>NUCLEOTIDE SEQUENCE [LARGE SCALE GENOMIC DNA]</scope>
    <source>
        <strain evidence="7">JCM 19125</strain>
    </source>
</reference>
<feature type="domain" description="Ribosome maturation factor RimP N-terminal" evidence="4">
    <location>
        <begin position="10"/>
        <end position="85"/>
    </location>
</feature>
<evidence type="ECO:0000259" key="5">
    <source>
        <dbReference type="Pfam" id="PF17384"/>
    </source>
</evidence>
<keyword evidence="7" id="KW-1185">Reference proteome</keyword>
<evidence type="ECO:0000313" key="6">
    <source>
        <dbReference type="EMBL" id="GAA4906935.1"/>
    </source>
</evidence>
<comment type="caution">
    <text evidence="6">The sequence shown here is derived from an EMBL/GenBank/DDBJ whole genome shotgun (WGS) entry which is preliminary data.</text>
</comment>
<protein>
    <recommendedName>
        <fullName evidence="3">Ribosome maturation factor RimP</fullName>
    </recommendedName>
</protein>
<organism evidence="6 7">
    <name type="scientific">Tessaracoccus lubricantis</name>
    <dbReference type="NCBI Taxonomy" id="545543"/>
    <lineage>
        <taxon>Bacteria</taxon>
        <taxon>Bacillati</taxon>
        <taxon>Actinomycetota</taxon>
        <taxon>Actinomycetes</taxon>
        <taxon>Propionibacteriales</taxon>
        <taxon>Propionibacteriaceae</taxon>
        <taxon>Tessaracoccus</taxon>
    </lineage>
</organism>
<dbReference type="Proteomes" id="UP001501521">
    <property type="component" value="Unassembled WGS sequence"/>
</dbReference>
<dbReference type="InterPro" id="IPR028998">
    <property type="entry name" value="RimP_C"/>
</dbReference>
<dbReference type="SUPFAM" id="SSF74942">
    <property type="entry name" value="YhbC-like, C-terminal domain"/>
    <property type="match status" value="1"/>
</dbReference>
<dbReference type="InterPro" id="IPR036847">
    <property type="entry name" value="RimP_C_sf"/>
</dbReference>
<comment type="similarity">
    <text evidence="3">Belongs to the RimP family.</text>
</comment>
<name>A0ABP9FLY8_9ACTN</name>
<dbReference type="Gene3D" id="3.30.300.70">
    <property type="entry name" value="RimP-like superfamily, N-terminal"/>
    <property type="match status" value="1"/>
</dbReference>
<evidence type="ECO:0000259" key="4">
    <source>
        <dbReference type="Pfam" id="PF02576"/>
    </source>
</evidence>
<dbReference type="HAMAP" id="MF_01077">
    <property type="entry name" value="RimP"/>
    <property type="match status" value="1"/>
</dbReference>
<dbReference type="InterPro" id="IPR028989">
    <property type="entry name" value="RimP_N"/>
</dbReference>
<dbReference type="InterPro" id="IPR035956">
    <property type="entry name" value="RimP_N_sf"/>
</dbReference>
<proteinExistence type="inferred from homology"/>
<dbReference type="PANTHER" id="PTHR33867:SF1">
    <property type="entry name" value="RIBOSOME MATURATION FACTOR RIMP"/>
    <property type="match status" value="1"/>
</dbReference>
<dbReference type="PANTHER" id="PTHR33867">
    <property type="entry name" value="RIBOSOME MATURATION FACTOR RIMP"/>
    <property type="match status" value="1"/>
</dbReference>
<evidence type="ECO:0000256" key="1">
    <source>
        <dbReference type="ARBA" id="ARBA00022490"/>
    </source>
</evidence>
<dbReference type="Pfam" id="PF02576">
    <property type="entry name" value="RimP_N"/>
    <property type="match status" value="1"/>
</dbReference>
<comment type="subcellular location">
    <subcellularLocation>
        <location evidence="3">Cytoplasm</location>
    </subcellularLocation>
</comment>
<comment type="function">
    <text evidence="3">Required for maturation of 30S ribosomal subunits.</text>
</comment>
<feature type="domain" description="Ribosome maturation factor RimP C-terminal" evidence="5">
    <location>
        <begin position="89"/>
        <end position="148"/>
    </location>
</feature>
<dbReference type="RefSeq" id="WP_345583941.1">
    <property type="nucleotide sequence ID" value="NZ_BAABLV010000041.1"/>
</dbReference>
<evidence type="ECO:0000256" key="2">
    <source>
        <dbReference type="ARBA" id="ARBA00022517"/>
    </source>
</evidence>
<keyword evidence="1 3" id="KW-0963">Cytoplasm</keyword>
<dbReference type="SUPFAM" id="SSF75420">
    <property type="entry name" value="YhbC-like, N-terminal domain"/>
    <property type="match status" value="1"/>
</dbReference>
<gene>
    <name evidence="3 6" type="primary">rimP</name>
    <name evidence="6" type="ORF">GCM10025789_28030</name>
</gene>
<dbReference type="NCBIfam" id="NF000930">
    <property type="entry name" value="PRK00092.2-2"/>
    <property type="match status" value="1"/>
</dbReference>
<evidence type="ECO:0000313" key="7">
    <source>
        <dbReference type="Proteomes" id="UP001501521"/>
    </source>
</evidence>